<comment type="caution">
    <text evidence="12">The sequence shown here is derived from an EMBL/GenBank/DDBJ whole genome shotgun (WGS) entry which is preliminary data.</text>
</comment>
<evidence type="ECO:0000256" key="8">
    <source>
        <dbReference type="ARBA" id="ARBA00022989"/>
    </source>
</evidence>
<evidence type="ECO:0000313" key="12">
    <source>
        <dbReference type="EMBL" id="EON89704.1"/>
    </source>
</evidence>
<evidence type="ECO:0000256" key="3">
    <source>
        <dbReference type="ARBA" id="ARBA00014962"/>
    </source>
</evidence>
<dbReference type="SMART" id="SM01323">
    <property type="entry name" value="YajC"/>
    <property type="match status" value="1"/>
</dbReference>
<keyword evidence="9" id="KW-0811">Translocation</keyword>
<dbReference type="PATRIC" id="fig|1315976.3.peg.796"/>
<dbReference type="GO" id="GO:0015031">
    <property type="term" value="P:protein transport"/>
    <property type="evidence" value="ECO:0007669"/>
    <property type="project" value="UniProtKB-KW"/>
</dbReference>
<keyword evidence="7" id="KW-0653">Protein transport</keyword>
<keyword evidence="13" id="KW-1185">Reference proteome</keyword>
<name>R8ATM5_PLESH</name>
<dbReference type="HOGENOM" id="CLU_116157_2_1_6"/>
<evidence type="ECO:0000256" key="11">
    <source>
        <dbReference type="SAM" id="Phobius"/>
    </source>
</evidence>
<keyword evidence="5" id="KW-1003">Cell membrane</keyword>
<dbReference type="OrthoDB" id="9811406at2"/>
<dbReference type="EMBL" id="AQQO01000028">
    <property type="protein sequence ID" value="EON89704.1"/>
    <property type="molecule type" value="Genomic_DNA"/>
</dbReference>
<evidence type="ECO:0000256" key="9">
    <source>
        <dbReference type="ARBA" id="ARBA00023010"/>
    </source>
</evidence>
<dbReference type="NCBIfam" id="TIGR00739">
    <property type="entry name" value="yajC"/>
    <property type="match status" value="1"/>
</dbReference>
<dbReference type="AlphaFoldDB" id="R8ATM5"/>
<reference evidence="12 13" key="1">
    <citation type="journal article" date="2013" name="Genome Announc.">
        <title>Genome Sequence of Plesiomonas shigelloides Strain 302-73 (Serotype O1).</title>
        <authorList>
            <person name="Pique N."/>
            <person name="Aquilini E."/>
            <person name="Alioto T."/>
            <person name="Minana-Galbis D."/>
            <person name="Tomas J.M."/>
        </authorList>
    </citation>
    <scope>NUCLEOTIDE SEQUENCE [LARGE SCALE GENOMIC DNA]</scope>
    <source>
        <strain evidence="12 13">302-73</strain>
    </source>
</reference>
<feature type="transmembrane region" description="Helical" evidence="11">
    <location>
        <begin position="20"/>
        <end position="39"/>
    </location>
</feature>
<dbReference type="GO" id="GO:0005886">
    <property type="term" value="C:plasma membrane"/>
    <property type="evidence" value="ECO:0007669"/>
    <property type="project" value="UniProtKB-SubCell"/>
</dbReference>
<keyword evidence="8 11" id="KW-1133">Transmembrane helix</keyword>
<dbReference type="PANTHER" id="PTHR33909">
    <property type="entry name" value="SEC TRANSLOCON ACCESSORY COMPLEX SUBUNIT YAJC"/>
    <property type="match status" value="1"/>
</dbReference>
<evidence type="ECO:0000256" key="6">
    <source>
        <dbReference type="ARBA" id="ARBA00022692"/>
    </source>
</evidence>
<keyword evidence="10 11" id="KW-0472">Membrane</keyword>
<evidence type="ECO:0000256" key="5">
    <source>
        <dbReference type="ARBA" id="ARBA00022475"/>
    </source>
</evidence>
<evidence type="ECO:0000256" key="2">
    <source>
        <dbReference type="ARBA" id="ARBA00006742"/>
    </source>
</evidence>
<evidence type="ECO:0000256" key="7">
    <source>
        <dbReference type="ARBA" id="ARBA00022927"/>
    </source>
</evidence>
<evidence type="ECO:0000313" key="13">
    <source>
        <dbReference type="Proteomes" id="UP000014012"/>
    </source>
</evidence>
<sequence length="111" mass="12109">MSLFISDAYAAAGAPAQGSSLQLIFMLVIFGLIFYFMIYRPQAKRTKEHRNLMESISKGDEVLTNGGLIGRVTKTSAESGYLVIALNDTTEVTIKKDFVTAVLPKGTMKSL</sequence>
<dbReference type="GeneID" id="69705414"/>
<gene>
    <name evidence="12" type="primary">yajC</name>
    <name evidence="12" type="ORF">PLESHI_04072</name>
</gene>
<protein>
    <recommendedName>
        <fullName evidence="3">Sec translocon accessory complex subunit YajC</fullName>
    </recommendedName>
</protein>
<comment type="similarity">
    <text evidence="2">Belongs to the YajC family.</text>
</comment>
<dbReference type="InterPro" id="IPR003849">
    <property type="entry name" value="Preprotein_translocase_YajC"/>
</dbReference>
<organism evidence="12 13">
    <name type="scientific">Plesiomonas shigelloides 302-73</name>
    <dbReference type="NCBI Taxonomy" id="1315976"/>
    <lineage>
        <taxon>Bacteria</taxon>
        <taxon>Pseudomonadati</taxon>
        <taxon>Pseudomonadota</taxon>
        <taxon>Gammaproteobacteria</taxon>
        <taxon>Enterobacterales</taxon>
        <taxon>Enterobacteriaceae</taxon>
        <taxon>Plesiomonas</taxon>
    </lineage>
</organism>
<keyword evidence="6 11" id="KW-0812">Transmembrane</keyword>
<evidence type="ECO:0000256" key="10">
    <source>
        <dbReference type="ARBA" id="ARBA00023136"/>
    </source>
</evidence>
<evidence type="ECO:0000256" key="4">
    <source>
        <dbReference type="ARBA" id="ARBA00022448"/>
    </source>
</evidence>
<dbReference type="PRINTS" id="PR01853">
    <property type="entry name" value="YAJCTRNLCASE"/>
</dbReference>
<dbReference type="Pfam" id="PF02699">
    <property type="entry name" value="YajC"/>
    <property type="match status" value="1"/>
</dbReference>
<dbReference type="STRING" id="703.SAMEA2665130_00558"/>
<keyword evidence="4" id="KW-0813">Transport</keyword>
<dbReference type="RefSeq" id="WP_010862443.1">
    <property type="nucleotide sequence ID" value="NZ_KB944507.1"/>
</dbReference>
<comment type="subcellular location">
    <subcellularLocation>
        <location evidence="1">Cell membrane</location>
        <topology evidence="1">Single-pass membrane protein</topology>
    </subcellularLocation>
</comment>
<accession>R8ATM5</accession>
<evidence type="ECO:0000256" key="1">
    <source>
        <dbReference type="ARBA" id="ARBA00004162"/>
    </source>
</evidence>
<proteinExistence type="inferred from homology"/>
<dbReference type="PANTHER" id="PTHR33909:SF1">
    <property type="entry name" value="SEC TRANSLOCON ACCESSORY COMPLEX SUBUNIT YAJC"/>
    <property type="match status" value="1"/>
</dbReference>
<dbReference type="Proteomes" id="UP000014012">
    <property type="component" value="Unassembled WGS sequence"/>
</dbReference>